<proteinExistence type="inferred from homology"/>
<dbReference type="RefSeq" id="WP_341428093.1">
    <property type="nucleotide sequence ID" value="NZ_JBBUTG010000019.1"/>
</dbReference>
<evidence type="ECO:0000256" key="1">
    <source>
        <dbReference type="ARBA" id="ARBA00010996"/>
    </source>
</evidence>
<sequence length="190" mass="20287">MRHPLRSWALALAGLAWAGPGWPLGEPLSGQPPAVGIGGELDLVDQLGRPFSLARLSGRPALVFFGFTRCGSTCPVALLSARQVLAEFGSRPAPGIVFVTLDPVSDGPAQLREYLGHVDGRLIGLTGSPAQVSRVADRYGVGTRQAASGAGVEHSSLWYLLDARGRVSRVYPHNETPQHLLADLRRLEEH</sequence>
<name>A0ABU9BUL7_9BURK</name>
<dbReference type="Pfam" id="PF02630">
    <property type="entry name" value="SCO1-SenC"/>
    <property type="match status" value="1"/>
</dbReference>
<accession>A0ABU9BUL7</accession>
<comment type="caution">
    <text evidence="2">The sequence shown here is derived from an EMBL/GenBank/DDBJ whole genome shotgun (WGS) entry which is preliminary data.</text>
</comment>
<organism evidence="2 3">
    <name type="scientific">Ideonella lacteola</name>
    <dbReference type="NCBI Taxonomy" id="2984193"/>
    <lineage>
        <taxon>Bacteria</taxon>
        <taxon>Pseudomonadati</taxon>
        <taxon>Pseudomonadota</taxon>
        <taxon>Betaproteobacteria</taxon>
        <taxon>Burkholderiales</taxon>
        <taxon>Sphaerotilaceae</taxon>
        <taxon>Ideonella</taxon>
    </lineage>
</organism>
<dbReference type="Gene3D" id="3.40.30.10">
    <property type="entry name" value="Glutaredoxin"/>
    <property type="match status" value="1"/>
</dbReference>
<reference evidence="2 3" key="1">
    <citation type="submission" date="2024-04" db="EMBL/GenBank/DDBJ databases">
        <title>Novel species of the genus Ideonella isolated from streams.</title>
        <authorList>
            <person name="Lu H."/>
        </authorList>
    </citation>
    <scope>NUCLEOTIDE SEQUENCE [LARGE SCALE GENOMIC DNA]</scope>
    <source>
        <strain evidence="2 3">DXS29W</strain>
    </source>
</reference>
<evidence type="ECO:0000313" key="3">
    <source>
        <dbReference type="Proteomes" id="UP001371218"/>
    </source>
</evidence>
<dbReference type="SUPFAM" id="SSF52833">
    <property type="entry name" value="Thioredoxin-like"/>
    <property type="match status" value="1"/>
</dbReference>
<protein>
    <submittedName>
        <fullName evidence="2">SCO family protein</fullName>
    </submittedName>
</protein>
<comment type="similarity">
    <text evidence="1">Belongs to the SCO1/2 family.</text>
</comment>
<dbReference type="Proteomes" id="UP001371218">
    <property type="component" value="Unassembled WGS sequence"/>
</dbReference>
<evidence type="ECO:0000313" key="2">
    <source>
        <dbReference type="EMBL" id="MEK8033669.1"/>
    </source>
</evidence>
<dbReference type="InterPro" id="IPR036249">
    <property type="entry name" value="Thioredoxin-like_sf"/>
</dbReference>
<dbReference type="EMBL" id="JBBUTG010000019">
    <property type="protein sequence ID" value="MEK8033669.1"/>
    <property type="molecule type" value="Genomic_DNA"/>
</dbReference>
<dbReference type="CDD" id="cd02968">
    <property type="entry name" value="SCO"/>
    <property type="match status" value="1"/>
</dbReference>
<gene>
    <name evidence="2" type="ORF">AACH06_22835</name>
</gene>
<keyword evidence="3" id="KW-1185">Reference proteome</keyword>
<dbReference type="PANTHER" id="PTHR12151">
    <property type="entry name" value="ELECTRON TRANSPORT PROTIN SCO1/SENC FAMILY MEMBER"/>
    <property type="match status" value="1"/>
</dbReference>
<dbReference type="InterPro" id="IPR003782">
    <property type="entry name" value="SCO1/SenC"/>
</dbReference>
<dbReference type="PANTHER" id="PTHR12151:SF25">
    <property type="entry name" value="LINALOOL DEHYDRATASE_ISOMERASE DOMAIN-CONTAINING PROTEIN"/>
    <property type="match status" value="1"/>
</dbReference>